<dbReference type="InterPro" id="IPR016197">
    <property type="entry name" value="Chromo-like_dom_sf"/>
</dbReference>
<evidence type="ECO:0000256" key="9">
    <source>
        <dbReference type="SAM" id="MobiDB-lite"/>
    </source>
</evidence>
<dbReference type="Gene3D" id="2.30.30.140">
    <property type="match status" value="1"/>
</dbReference>
<keyword evidence="6" id="KW-0805">Transcription regulation</keyword>
<comment type="subunit">
    <text evidence="3">Component of the NuA4 histone acetyltransferase complex.</text>
</comment>
<evidence type="ECO:0000313" key="11">
    <source>
        <dbReference type="EMBL" id="EPS31761.1"/>
    </source>
</evidence>
<dbReference type="OrthoDB" id="124855at2759"/>
<keyword evidence="12" id="KW-1185">Reference proteome</keyword>
<feature type="region of interest" description="Disordered" evidence="9">
    <location>
        <begin position="81"/>
        <end position="129"/>
    </location>
</feature>
<evidence type="ECO:0000256" key="2">
    <source>
        <dbReference type="ARBA" id="ARBA00009093"/>
    </source>
</evidence>
<proteinExistence type="inferred from homology"/>
<evidence type="ECO:0000256" key="5">
    <source>
        <dbReference type="ARBA" id="ARBA00022853"/>
    </source>
</evidence>
<reference evidence="11 12" key="1">
    <citation type="journal article" date="2013" name="PLoS ONE">
        <title>Genomic and secretomic analyses reveal unique features of the lignocellulolytic enzyme system of Penicillium decumbens.</title>
        <authorList>
            <person name="Liu G."/>
            <person name="Zhang L."/>
            <person name="Wei X."/>
            <person name="Zou G."/>
            <person name="Qin Y."/>
            <person name="Ma L."/>
            <person name="Li J."/>
            <person name="Zheng H."/>
            <person name="Wang S."/>
            <person name="Wang C."/>
            <person name="Xun L."/>
            <person name="Zhao G.-P."/>
            <person name="Zhou Z."/>
            <person name="Qu Y."/>
        </authorList>
    </citation>
    <scope>NUCLEOTIDE SEQUENCE [LARGE SCALE GENOMIC DNA]</scope>
    <source>
        <strain evidence="12">114-2 / CGMCC 5302</strain>
    </source>
</reference>
<feature type="compositionally biased region" description="Basic and acidic residues" evidence="9">
    <location>
        <begin position="96"/>
        <end position="110"/>
    </location>
</feature>
<dbReference type="PANTHER" id="PTHR10880">
    <property type="entry name" value="MORTALITY FACTOR 4-LIKE PROTEIN"/>
    <property type="match status" value="1"/>
</dbReference>
<keyword evidence="7" id="KW-0804">Transcription</keyword>
<dbReference type="GO" id="GO:0006338">
    <property type="term" value="P:chromatin remodeling"/>
    <property type="evidence" value="ECO:0007669"/>
    <property type="project" value="UniProtKB-ARBA"/>
</dbReference>
<protein>
    <recommendedName>
        <fullName evidence="4">Chromatin modification-related protein EAF3</fullName>
    </recommendedName>
</protein>
<dbReference type="InterPro" id="IPR038217">
    <property type="entry name" value="MRG_C_sf"/>
</dbReference>
<dbReference type="InterPro" id="IPR000953">
    <property type="entry name" value="Chromo/chromo_shadow_dom"/>
</dbReference>
<dbReference type="Pfam" id="PF05712">
    <property type="entry name" value="MRG"/>
    <property type="match status" value="1"/>
</dbReference>
<organism evidence="11 12">
    <name type="scientific">Penicillium oxalicum (strain 114-2 / CGMCC 5302)</name>
    <name type="common">Penicillium decumbens</name>
    <dbReference type="NCBI Taxonomy" id="933388"/>
    <lineage>
        <taxon>Eukaryota</taxon>
        <taxon>Fungi</taxon>
        <taxon>Dikarya</taxon>
        <taxon>Ascomycota</taxon>
        <taxon>Pezizomycotina</taxon>
        <taxon>Eurotiomycetes</taxon>
        <taxon>Eurotiomycetidae</taxon>
        <taxon>Eurotiales</taxon>
        <taxon>Aspergillaceae</taxon>
        <taxon>Penicillium</taxon>
    </lineage>
</organism>
<evidence type="ECO:0000259" key="10">
    <source>
        <dbReference type="SMART" id="SM00298"/>
    </source>
</evidence>
<evidence type="ECO:0000256" key="3">
    <source>
        <dbReference type="ARBA" id="ARBA00011353"/>
    </source>
</evidence>
<dbReference type="HOGENOM" id="CLU_039566_1_1_1"/>
<dbReference type="Proteomes" id="UP000019376">
    <property type="component" value="Unassembled WGS sequence"/>
</dbReference>
<comment type="subcellular location">
    <subcellularLocation>
        <location evidence="1">Nucleus</location>
    </subcellularLocation>
</comment>
<dbReference type="Pfam" id="PF22732">
    <property type="entry name" value="MSL3_chromo-like"/>
    <property type="match status" value="1"/>
</dbReference>
<dbReference type="PROSITE" id="PS51640">
    <property type="entry name" value="MRG"/>
    <property type="match status" value="1"/>
</dbReference>
<dbReference type="PIRSF" id="PIRSF038133">
    <property type="entry name" value="HAT_Nua4_EAF3/MRG15"/>
    <property type="match status" value="1"/>
</dbReference>
<dbReference type="PhylomeDB" id="S7ZSS6"/>
<dbReference type="PANTHER" id="PTHR10880:SF15">
    <property type="entry name" value="MSL COMPLEX SUBUNIT 3"/>
    <property type="match status" value="1"/>
</dbReference>
<dbReference type="AlphaFoldDB" id="S7ZSS6"/>
<dbReference type="EMBL" id="KB644414">
    <property type="protein sequence ID" value="EPS31761.1"/>
    <property type="molecule type" value="Genomic_DNA"/>
</dbReference>
<feature type="domain" description="Chromo" evidence="10">
    <location>
        <begin position="19"/>
        <end position="79"/>
    </location>
</feature>
<keyword evidence="8" id="KW-0539">Nucleus</keyword>
<keyword evidence="5" id="KW-0156">Chromatin regulator</keyword>
<sequence length="313" mass="36663">MPAMYSKDEKVLCFHHDILYDAKILEVRHKDAADKKSVLEYLVHYKGWKNTWDDWVLEDRLRKATEENRELAANLRREVEAAARQKNAKPTAKKRAMSDRSSVRDSEERGNSVPGRASKRARGETDIEKEETFHSRPSIRIVIPDNLKALLVDDWERVTKNGAVVSLPAPKPVRQVLQDWRDEEAPKRVESRIDIDVLDEVIMGILEYFDTMLDKLLLYRYERPQYRLLREKYVENEDKTPVDVYGAEHLIRLFSLLPELLAQTNMDLQATQRLREELSKFSLWLSKNSEKYFRTEYISAEDAVVEKSVKAAR</sequence>
<evidence type="ECO:0000256" key="7">
    <source>
        <dbReference type="ARBA" id="ARBA00023163"/>
    </source>
</evidence>
<accession>S7ZSS6</accession>
<dbReference type="GO" id="GO:0035267">
    <property type="term" value="C:NuA4 histone acetyltransferase complex"/>
    <property type="evidence" value="ECO:0007669"/>
    <property type="project" value="TreeGrafter"/>
</dbReference>
<evidence type="ECO:0000313" key="12">
    <source>
        <dbReference type="Proteomes" id="UP000019376"/>
    </source>
</evidence>
<dbReference type="SUPFAM" id="SSF54160">
    <property type="entry name" value="Chromo domain-like"/>
    <property type="match status" value="1"/>
</dbReference>
<evidence type="ECO:0000256" key="1">
    <source>
        <dbReference type="ARBA" id="ARBA00004123"/>
    </source>
</evidence>
<gene>
    <name evidence="11" type="ORF">PDE_06719</name>
</gene>
<evidence type="ECO:0000256" key="4">
    <source>
        <dbReference type="ARBA" id="ARBA00018505"/>
    </source>
</evidence>
<dbReference type="GO" id="GO:0032221">
    <property type="term" value="C:Rpd3S complex"/>
    <property type="evidence" value="ECO:0007669"/>
    <property type="project" value="TreeGrafter"/>
</dbReference>
<evidence type="ECO:0000256" key="6">
    <source>
        <dbReference type="ARBA" id="ARBA00023015"/>
    </source>
</evidence>
<dbReference type="SMART" id="SM00298">
    <property type="entry name" value="CHROMO"/>
    <property type="match status" value="1"/>
</dbReference>
<evidence type="ECO:0000256" key="8">
    <source>
        <dbReference type="ARBA" id="ARBA00023242"/>
    </source>
</evidence>
<dbReference type="InterPro" id="IPR008676">
    <property type="entry name" value="MRG"/>
</dbReference>
<dbReference type="InterPro" id="IPR053820">
    <property type="entry name" value="MSL3_chromo-like"/>
</dbReference>
<name>S7ZSS6_PENO1</name>
<comment type="similarity">
    <text evidence="2">Belongs to the MRG family.</text>
</comment>
<dbReference type="InterPro" id="IPR026541">
    <property type="entry name" value="MRG_dom"/>
</dbReference>
<dbReference type="Gene3D" id="1.10.274.30">
    <property type="entry name" value="MRG domain"/>
    <property type="match status" value="1"/>
</dbReference>
<dbReference type="GO" id="GO:0006355">
    <property type="term" value="P:regulation of DNA-templated transcription"/>
    <property type="evidence" value="ECO:0007669"/>
    <property type="project" value="InterPro"/>
</dbReference>
<dbReference type="STRING" id="933388.S7ZSS6"/>
<dbReference type="eggNOG" id="KOG3001">
    <property type="taxonomic scope" value="Eukaryota"/>
</dbReference>